<dbReference type="Proteomes" id="UP000663940">
    <property type="component" value="Chromosome"/>
</dbReference>
<keyword evidence="4" id="KW-1185">Reference proteome</keyword>
<evidence type="ECO:0000313" key="3">
    <source>
        <dbReference type="Proteomes" id="UP000250557"/>
    </source>
</evidence>
<protein>
    <submittedName>
        <fullName evidence="1">DUF4304 domain-containing protein</fullName>
    </submittedName>
</protein>
<reference evidence="2 4" key="2">
    <citation type="submission" date="2021-03" db="EMBL/GenBank/DDBJ databases">
        <title>Mucilaginibacter strains isolated from gold and copper mining confer multi heavy-metal resistance.</title>
        <authorList>
            <person name="Li Y."/>
        </authorList>
    </citation>
    <scope>NUCLEOTIDE SEQUENCE [LARGE SCALE GENOMIC DNA]</scope>
    <source>
        <strain evidence="2 4">P2-4</strain>
    </source>
</reference>
<dbReference type="AlphaFoldDB" id="A0AAE6JAX1"/>
<evidence type="ECO:0000313" key="4">
    <source>
        <dbReference type="Proteomes" id="UP000663940"/>
    </source>
</evidence>
<accession>A0AAE6JAX1</accession>
<reference evidence="1 3" key="1">
    <citation type="submission" date="2019-08" db="EMBL/GenBank/DDBJ databases">
        <title>Comparative genome analysis confer to the adaptation heavy metal polluted environment.</title>
        <authorList>
            <person name="Li Y."/>
        </authorList>
    </citation>
    <scope>NUCLEOTIDE SEQUENCE [LARGE SCALE GENOMIC DNA]</scope>
    <source>
        <strain evidence="1 3">P2</strain>
    </source>
</reference>
<sequence length="190" mass="22101">MDFLSNLFRLKPSIDPTLQAAPGRSGKEKQLTFIRDSLKPLLKAEGYKTAGNKWWKFNGSFFNFIELQNFSWNSMNSVDFCFNFTTGLTTDIKNGNKPTIHDGIPHIRESYFEVKKNEYWKGANGYHIDDITDLDRFTKQIIADFELLILPKFNSLTNKESIVDFYSDEFWAPRIKQSLALGYKDVRMDN</sequence>
<dbReference type="Proteomes" id="UP000250557">
    <property type="component" value="Chromosome"/>
</dbReference>
<organism evidence="1 3">
    <name type="scientific">Mucilaginibacter rubeus</name>
    <dbReference type="NCBI Taxonomy" id="2027860"/>
    <lineage>
        <taxon>Bacteria</taxon>
        <taxon>Pseudomonadati</taxon>
        <taxon>Bacteroidota</taxon>
        <taxon>Sphingobacteriia</taxon>
        <taxon>Sphingobacteriales</taxon>
        <taxon>Sphingobacteriaceae</taxon>
        <taxon>Mucilaginibacter</taxon>
    </lineage>
</organism>
<dbReference type="EMBL" id="CP043451">
    <property type="protein sequence ID" value="QEM02262.1"/>
    <property type="molecule type" value="Genomic_DNA"/>
</dbReference>
<dbReference type="EMBL" id="CP071880">
    <property type="protein sequence ID" value="QTE49000.1"/>
    <property type="molecule type" value="Genomic_DNA"/>
</dbReference>
<gene>
    <name evidence="1" type="ORF">DIU31_001520</name>
    <name evidence="2" type="ORF">J3L21_26240</name>
</gene>
<dbReference type="Pfam" id="PF14137">
    <property type="entry name" value="DUF4304"/>
    <property type="match status" value="1"/>
</dbReference>
<proteinExistence type="predicted"/>
<dbReference type="InterPro" id="IPR025412">
    <property type="entry name" value="DUF4304"/>
</dbReference>
<dbReference type="RefSeq" id="WP_112657644.1">
    <property type="nucleotide sequence ID" value="NZ_CP043451.1"/>
</dbReference>
<evidence type="ECO:0000313" key="2">
    <source>
        <dbReference type="EMBL" id="QTE49000.1"/>
    </source>
</evidence>
<name>A0AAE6JAX1_9SPHI</name>
<evidence type="ECO:0000313" key="1">
    <source>
        <dbReference type="EMBL" id="QEM02262.1"/>
    </source>
</evidence>